<dbReference type="AlphaFoldDB" id="A0A5B9QP09"/>
<gene>
    <name evidence="1" type="ORF">UC8_16280</name>
</gene>
<name>A0A5B9QP09_9BACT</name>
<accession>A0A5B9QP09</accession>
<evidence type="ECO:0000313" key="1">
    <source>
        <dbReference type="EMBL" id="QEG39632.1"/>
    </source>
</evidence>
<dbReference type="EMBL" id="CP042914">
    <property type="protein sequence ID" value="QEG39632.1"/>
    <property type="molecule type" value="Genomic_DNA"/>
</dbReference>
<dbReference type="Proteomes" id="UP000325286">
    <property type="component" value="Chromosome"/>
</dbReference>
<dbReference type="KEGG" id="rul:UC8_16280"/>
<organism evidence="1 2">
    <name type="scientific">Roseimaritima ulvae</name>
    <dbReference type="NCBI Taxonomy" id="980254"/>
    <lineage>
        <taxon>Bacteria</taxon>
        <taxon>Pseudomonadati</taxon>
        <taxon>Planctomycetota</taxon>
        <taxon>Planctomycetia</taxon>
        <taxon>Pirellulales</taxon>
        <taxon>Pirellulaceae</taxon>
        <taxon>Roseimaritima</taxon>
    </lineage>
</organism>
<evidence type="ECO:0000313" key="2">
    <source>
        <dbReference type="Proteomes" id="UP000325286"/>
    </source>
</evidence>
<protein>
    <submittedName>
        <fullName evidence="1">Uncharacterized protein</fullName>
    </submittedName>
</protein>
<sequence>MGIKMYCWFPVILIHMPPFERAIAGVYYSHNVVPVGYDKQSLKRWEQALLPLVGEPSNRDSARPAVAPSHDT</sequence>
<keyword evidence="2" id="KW-1185">Reference proteome</keyword>
<reference evidence="1 2" key="1">
    <citation type="submission" date="2019-08" db="EMBL/GenBank/DDBJ databases">
        <title>Deep-cultivation of Planctomycetes and their phenomic and genomic characterization uncovers novel biology.</title>
        <authorList>
            <person name="Wiegand S."/>
            <person name="Jogler M."/>
            <person name="Boedeker C."/>
            <person name="Pinto D."/>
            <person name="Vollmers J."/>
            <person name="Rivas-Marin E."/>
            <person name="Kohn T."/>
            <person name="Peeters S.H."/>
            <person name="Heuer A."/>
            <person name="Rast P."/>
            <person name="Oberbeckmann S."/>
            <person name="Bunk B."/>
            <person name="Jeske O."/>
            <person name="Meyerdierks A."/>
            <person name="Storesund J.E."/>
            <person name="Kallscheuer N."/>
            <person name="Luecker S."/>
            <person name="Lage O.M."/>
            <person name="Pohl T."/>
            <person name="Merkel B.J."/>
            <person name="Hornburger P."/>
            <person name="Mueller R.-W."/>
            <person name="Bruemmer F."/>
            <person name="Labrenz M."/>
            <person name="Spormann A.M."/>
            <person name="Op den Camp H."/>
            <person name="Overmann J."/>
            <person name="Amann R."/>
            <person name="Jetten M.S.M."/>
            <person name="Mascher T."/>
            <person name="Medema M.H."/>
            <person name="Devos D.P."/>
            <person name="Kaster A.-K."/>
            <person name="Ovreas L."/>
            <person name="Rohde M."/>
            <person name="Galperin M.Y."/>
            <person name="Jogler C."/>
        </authorList>
    </citation>
    <scope>NUCLEOTIDE SEQUENCE [LARGE SCALE GENOMIC DNA]</scope>
    <source>
        <strain evidence="1 2">UC8</strain>
    </source>
</reference>
<proteinExistence type="predicted"/>